<dbReference type="EMBL" id="GBXM01006554">
    <property type="protein sequence ID" value="JAI02024.1"/>
    <property type="molecule type" value="Transcribed_RNA"/>
</dbReference>
<reference evidence="1" key="1">
    <citation type="submission" date="2014-11" db="EMBL/GenBank/DDBJ databases">
        <authorList>
            <person name="Amaro Gonzalez C."/>
        </authorList>
    </citation>
    <scope>NUCLEOTIDE SEQUENCE</scope>
</reference>
<name>A0A0E9XK05_ANGAN</name>
<proteinExistence type="predicted"/>
<organism evidence="1">
    <name type="scientific">Anguilla anguilla</name>
    <name type="common">European freshwater eel</name>
    <name type="synonym">Muraena anguilla</name>
    <dbReference type="NCBI Taxonomy" id="7936"/>
    <lineage>
        <taxon>Eukaryota</taxon>
        <taxon>Metazoa</taxon>
        <taxon>Chordata</taxon>
        <taxon>Craniata</taxon>
        <taxon>Vertebrata</taxon>
        <taxon>Euteleostomi</taxon>
        <taxon>Actinopterygii</taxon>
        <taxon>Neopterygii</taxon>
        <taxon>Teleostei</taxon>
        <taxon>Anguilliformes</taxon>
        <taxon>Anguillidae</taxon>
        <taxon>Anguilla</taxon>
    </lineage>
</organism>
<accession>A0A0E9XK05</accession>
<sequence length="31" mass="3784">MLEIGERSSLLHGYMSHRTWNYSNLKMREPF</sequence>
<dbReference type="AlphaFoldDB" id="A0A0E9XK05"/>
<protein>
    <submittedName>
        <fullName evidence="1">Uncharacterized protein</fullName>
    </submittedName>
</protein>
<reference evidence="1" key="2">
    <citation type="journal article" date="2015" name="Fish Shellfish Immunol.">
        <title>Early steps in the European eel (Anguilla anguilla)-Vibrio vulnificus interaction in the gills: Role of the RtxA13 toxin.</title>
        <authorList>
            <person name="Callol A."/>
            <person name="Pajuelo D."/>
            <person name="Ebbesson L."/>
            <person name="Teles M."/>
            <person name="MacKenzie S."/>
            <person name="Amaro C."/>
        </authorList>
    </citation>
    <scope>NUCLEOTIDE SEQUENCE</scope>
</reference>
<evidence type="ECO:0000313" key="1">
    <source>
        <dbReference type="EMBL" id="JAI02024.1"/>
    </source>
</evidence>